<proteinExistence type="inferred from homology"/>
<dbReference type="GO" id="GO:0034364">
    <property type="term" value="C:high-density lipoprotein particle"/>
    <property type="evidence" value="ECO:0007669"/>
    <property type="project" value="TreeGrafter"/>
</dbReference>
<evidence type="ECO:0000256" key="1">
    <source>
        <dbReference type="ARBA" id="ARBA00004613"/>
    </source>
</evidence>
<dbReference type="Pfam" id="PF04691">
    <property type="entry name" value="ApoC-I"/>
    <property type="match status" value="1"/>
</dbReference>
<dbReference type="GO" id="GO:0032375">
    <property type="term" value="P:negative regulation of cholesterol transport"/>
    <property type="evidence" value="ECO:0007669"/>
    <property type="project" value="TreeGrafter"/>
</dbReference>
<organism evidence="8 9">
    <name type="scientific">Sciurus vulgaris</name>
    <name type="common">Eurasian red squirrel</name>
    <dbReference type="NCBI Taxonomy" id="55149"/>
    <lineage>
        <taxon>Eukaryota</taxon>
        <taxon>Metazoa</taxon>
        <taxon>Chordata</taxon>
        <taxon>Craniata</taxon>
        <taxon>Vertebrata</taxon>
        <taxon>Euteleostomi</taxon>
        <taxon>Mammalia</taxon>
        <taxon>Eutheria</taxon>
        <taxon>Euarchontoglires</taxon>
        <taxon>Glires</taxon>
        <taxon>Rodentia</taxon>
        <taxon>Sciuromorpha</taxon>
        <taxon>Sciuridae</taxon>
        <taxon>Sciurinae</taxon>
        <taxon>Sciurini</taxon>
        <taxon>Sciurus</taxon>
    </lineage>
</organism>
<evidence type="ECO:0000256" key="2">
    <source>
        <dbReference type="ARBA" id="ARBA00009204"/>
    </source>
</evidence>
<dbReference type="GO" id="GO:0034361">
    <property type="term" value="C:very-low-density lipoprotein particle"/>
    <property type="evidence" value="ECO:0007669"/>
    <property type="project" value="TreeGrafter"/>
</dbReference>
<dbReference type="GeneTree" id="ENSGT00390000011584"/>
<dbReference type="GO" id="GO:0034447">
    <property type="term" value="P:very-low-density lipoprotein particle clearance"/>
    <property type="evidence" value="ECO:0007669"/>
    <property type="project" value="TreeGrafter"/>
</dbReference>
<protein>
    <submittedName>
        <fullName evidence="8">Apolipoprotein C1</fullName>
    </submittedName>
</protein>
<evidence type="ECO:0000256" key="7">
    <source>
        <dbReference type="SAM" id="SignalP"/>
    </source>
</evidence>
<feature type="signal peptide" evidence="7">
    <location>
        <begin position="1"/>
        <end position="26"/>
    </location>
</feature>
<dbReference type="GO" id="GO:0005504">
    <property type="term" value="F:fatty acid binding"/>
    <property type="evidence" value="ECO:0007669"/>
    <property type="project" value="TreeGrafter"/>
</dbReference>
<reference evidence="8" key="1">
    <citation type="submission" date="2025-08" db="UniProtKB">
        <authorList>
            <consortium name="Ensembl"/>
        </authorList>
    </citation>
    <scope>IDENTIFICATION</scope>
</reference>
<keyword evidence="3" id="KW-0813">Transport</keyword>
<evidence type="ECO:0000256" key="6">
    <source>
        <dbReference type="ARBA" id="ARBA00023055"/>
    </source>
</evidence>
<name>A0A8D2DKZ7_SCIVU</name>
<dbReference type="GO" id="GO:0006641">
    <property type="term" value="P:triglyceride metabolic process"/>
    <property type="evidence" value="ECO:0007669"/>
    <property type="project" value="TreeGrafter"/>
</dbReference>
<dbReference type="GO" id="GO:0004859">
    <property type="term" value="F:phospholipase inhibitor activity"/>
    <property type="evidence" value="ECO:0007669"/>
    <property type="project" value="TreeGrafter"/>
</dbReference>
<dbReference type="InterPro" id="IPR043081">
    <property type="entry name" value="ApoC-1_sf"/>
</dbReference>
<comment type="subcellular location">
    <subcellularLocation>
        <location evidence="1">Secreted</location>
    </subcellularLocation>
</comment>
<dbReference type="GO" id="GO:0006869">
    <property type="term" value="P:lipid transport"/>
    <property type="evidence" value="ECO:0007669"/>
    <property type="project" value="UniProtKB-KW"/>
</dbReference>
<dbReference type="GO" id="GO:0050995">
    <property type="term" value="P:negative regulation of lipid catabolic process"/>
    <property type="evidence" value="ECO:0007669"/>
    <property type="project" value="TreeGrafter"/>
</dbReference>
<feature type="chain" id="PRO_5033998002" evidence="7">
    <location>
        <begin position="27"/>
        <end position="130"/>
    </location>
</feature>
<keyword evidence="4" id="KW-0964">Secreted</keyword>
<sequence>MRLLLALPVLVVVLSMVLEGPAPAQATPDVLSTLENIPDKLKEFGNTLEDKTRAAIDHIRQSDIATKTRLGLFPGCWGDLWVKHWRAVHNQQIGTLRPEAGNVPMVSQLNHRELDFGDIQQSEGDTQRHL</sequence>
<dbReference type="Proteomes" id="UP000694564">
    <property type="component" value="Chromosome 17"/>
</dbReference>
<dbReference type="InterPro" id="IPR006781">
    <property type="entry name" value="ApoC-I"/>
</dbReference>
<evidence type="ECO:0000313" key="9">
    <source>
        <dbReference type="Proteomes" id="UP000694564"/>
    </source>
</evidence>
<dbReference type="GO" id="GO:0042157">
    <property type="term" value="P:lipoprotein metabolic process"/>
    <property type="evidence" value="ECO:0007669"/>
    <property type="project" value="InterPro"/>
</dbReference>
<keyword evidence="9" id="KW-1185">Reference proteome</keyword>
<evidence type="ECO:0000313" key="8">
    <source>
        <dbReference type="Ensembl" id="ENSSVLP00005025515.1"/>
    </source>
</evidence>
<keyword evidence="6" id="KW-0445">Lipid transport</keyword>
<dbReference type="AlphaFoldDB" id="A0A8D2DKZ7"/>
<dbReference type="GO" id="GO:0010916">
    <property type="term" value="P:negative regulation of very-low-density lipoprotein particle clearance"/>
    <property type="evidence" value="ECO:0007669"/>
    <property type="project" value="TreeGrafter"/>
</dbReference>
<evidence type="ECO:0000256" key="3">
    <source>
        <dbReference type="ARBA" id="ARBA00022448"/>
    </source>
</evidence>
<accession>A0A8D2DKZ7</accession>
<dbReference type="Gene3D" id="4.10.260.30">
    <property type="entry name" value="Apolipoprotein C-I"/>
    <property type="match status" value="1"/>
</dbReference>
<dbReference type="Ensembl" id="ENSSVLT00005028367.1">
    <property type="protein sequence ID" value="ENSSVLP00005025515.1"/>
    <property type="gene ID" value="ENSSVLG00005020178.1"/>
</dbReference>
<reference evidence="8" key="2">
    <citation type="submission" date="2025-09" db="UniProtKB">
        <authorList>
            <consortium name="Ensembl"/>
        </authorList>
    </citation>
    <scope>IDENTIFICATION</scope>
</reference>
<evidence type="ECO:0000256" key="4">
    <source>
        <dbReference type="ARBA" id="ARBA00022525"/>
    </source>
</evidence>
<comment type="similarity">
    <text evidence="2">Belongs to the apolipoprotein C1 family.</text>
</comment>
<dbReference type="PANTHER" id="PTHR16565:SF2">
    <property type="entry name" value="APOLIPOPROTEIN C-I"/>
    <property type="match status" value="1"/>
</dbReference>
<dbReference type="PANTHER" id="PTHR16565">
    <property type="entry name" value="APOLIPOPROTEIN C-I"/>
    <property type="match status" value="1"/>
</dbReference>
<evidence type="ECO:0000256" key="5">
    <source>
        <dbReference type="ARBA" id="ARBA00022729"/>
    </source>
</evidence>
<keyword evidence="5 7" id="KW-0732">Signal</keyword>